<dbReference type="EMBL" id="SELW01000599">
    <property type="protein sequence ID" value="TID19201.1"/>
    <property type="molecule type" value="Genomic_DNA"/>
</dbReference>
<dbReference type="Gene3D" id="1.25.40.10">
    <property type="entry name" value="Tetratricopeptide repeat domain"/>
    <property type="match status" value="1"/>
</dbReference>
<reference evidence="1 2" key="1">
    <citation type="journal article" date="2019" name="Front. Genet.">
        <title>Whole-Genome Sequencing of the Opportunistic Yeast Pathogen Candida inconspicua Uncovers Its Hybrid Origin.</title>
        <authorList>
            <person name="Mixao V."/>
            <person name="Hansen A.P."/>
            <person name="Saus E."/>
            <person name="Boekhout T."/>
            <person name="Lass-Florl C."/>
            <person name="Gabaldon T."/>
        </authorList>
    </citation>
    <scope>NUCLEOTIDE SEQUENCE [LARGE SCALE GENOMIC DNA]</scope>
    <source>
        <strain evidence="1 2">CBS 180</strain>
    </source>
</reference>
<dbReference type="OrthoDB" id="433738at2759"/>
<comment type="caution">
    <text evidence="1">The sequence shown here is derived from an EMBL/GenBank/DDBJ whole genome shotgun (WGS) entry which is preliminary data.</text>
</comment>
<evidence type="ECO:0008006" key="3">
    <source>
        <dbReference type="Google" id="ProtNLM"/>
    </source>
</evidence>
<evidence type="ECO:0000313" key="2">
    <source>
        <dbReference type="Proteomes" id="UP000307173"/>
    </source>
</evidence>
<dbReference type="STRING" id="52247.A0A4T0WXT9"/>
<accession>A0A4T0WXT9</accession>
<protein>
    <recommendedName>
        <fullName evidence="3">Translocation protein SEC72</fullName>
    </recommendedName>
</protein>
<dbReference type="Proteomes" id="UP000307173">
    <property type="component" value="Unassembled WGS sequence"/>
</dbReference>
<keyword evidence="2" id="KW-1185">Reference proteome</keyword>
<dbReference type="SUPFAM" id="SSF48452">
    <property type="entry name" value="TPR-like"/>
    <property type="match status" value="1"/>
</dbReference>
<gene>
    <name evidence="1" type="ORF">CANINC_003771</name>
</gene>
<sequence length="204" mass="22564">MTEVALPITYDPVSKKVSVDETVPLSHAAALKLEVTQLNTLYSDFIKANSDLPPLPTKEAFTQNLSVMIKKMHESATKLMQQRQFSDAAKKFDIALGLACARSKFEAFQATLPEIMICLMGRCDAYNNCNEYSKALQDAEVLILLGSTIPDNHLRRGIANLNLGEFITARSDFERGLAFSPNHPILLKLLSIANNVIDEYNGDS</sequence>
<dbReference type="InterPro" id="IPR011990">
    <property type="entry name" value="TPR-like_helical_dom_sf"/>
</dbReference>
<organism evidence="1 2">
    <name type="scientific">Pichia inconspicua</name>
    <dbReference type="NCBI Taxonomy" id="52247"/>
    <lineage>
        <taxon>Eukaryota</taxon>
        <taxon>Fungi</taxon>
        <taxon>Dikarya</taxon>
        <taxon>Ascomycota</taxon>
        <taxon>Saccharomycotina</taxon>
        <taxon>Pichiomycetes</taxon>
        <taxon>Pichiales</taxon>
        <taxon>Pichiaceae</taxon>
        <taxon>Pichia</taxon>
    </lineage>
</organism>
<evidence type="ECO:0000313" key="1">
    <source>
        <dbReference type="EMBL" id="TID19201.1"/>
    </source>
</evidence>
<dbReference type="AlphaFoldDB" id="A0A4T0WXT9"/>
<name>A0A4T0WXT9_9ASCO</name>
<proteinExistence type="predicted"/>